<sequence length="375" mass="38858">MSLPATRIKPNISAQTARIFSAMLNDLVMDATLQAHHEVARSRAVCRICNTRCGAVHTPGPSTVASQAIVPASTPGTPASAVDAKPTNGSSGTGTNTPTSVKDGNLYLECVNCSRQIASNRYAPHLSTCMGLASARRGAARGNNKSKPASEAGRSVSPASDAGANSDESPKGKGKGKTMNKRAGEEHTFLSGLLLRSTKPSDEAEFNLKRKRPGSPQVSPAKKQKQQKTSGTTNSSFGSYSHSRSTGSPVSRLRAGKDTSGPRNNTHYSPSSSQSKVPSKLRDSSTASFMGGSSTSTSSRDSSPGGISAATPASSSFSRSPHLANRAIANNKSKANAIGPPKRPSPPRPPPIHVPDYTIDVEGEETGSSTDTDSS</sequence>
<feature type="compositionally biased region" description="Low complexity" evidence="11">
    <location>
        <begin position="366"/>
        <end position="375"/>
    </location>
</feature>
<reference evidence="12 13" key="1">
    <citation type="journal article" date="2020" name="ISME J.">
        <title>Uncovering the hidden diversity of litter-decomposition mechanisms in mushroom-forming fungi.</title>
        <authorList>
            <person name="Floudas D."/>
            <person name="Bentzer J."/>
            <person name="Ahren D."/>
            <person name="Johansson T."/>
            <person name="Persson P."/>
            <person name="Tunlid A."/>
        </authorList>
    </citation>
    <scope>NUCLEOTIDE SEQUENCE [LARGE SCALE GENOMIC DNA]</scope>
    <source>
        <strain evidence="12 13">CBS 661.87</strain>
    </source>
</reference>
<feature type="compositionally biased region" description="Low complexity" evidence="11">
    <location>
        <begin position="324"/>
        <end position="340"/>
    </location>
</feature>
<evidence type="ECO:0000256" key="11">
    <source>
        <dbReference type="SAM" id="MobiDB-lite"/>
    </source>
</evidence>
<protein>
    <recommendedName>
        <fullName evidence="10">SAGA-associated factor 11</fullName>
    </recommendedName>
</protein>
<feature type="compositionally biased region" description="Pro residues" evidence="11">
    <location>
        <begin position="341"/>
        <end position="353"/>
    </location>
</feature>
<dbReference type="GO" id="GO:0070461">
    <property type="term" value="C:SAGA-type complex"/>
    <property type="evidence" value="ECO:0007669"/>
    <property type="project" value="UniProtKB-ARBA"/>
</dbReference>
<evidence type="ECO:0000256" key="10">
    <source>
        <dbReference type="RuleBase" id="RU261113"/>
    </source>
</evidence>
<dbReference type="OrthoDB" id="21557at2759"/>
<dbReference type="AlphaFoldDB" id="A0A8H5M1Z0"/>
<keyword evidence="13" id="KW-1185">Reference proteome</keyword>
<keyword evidence="5" id="KW-0156">Chromatin regulator</keyword>
<evidence type="ECO:0000256" key="2">
    <source>
        <dbReference type="ARBA" id="ARBA00022723"/>
    </source>
</evidence>
<evidence type="ECO:0000256" key="3">
    <source>
        <dbReference type="ARBA" id="ARBA00022771"/>
    </source>
</evidence>
<keyword evidence="6" id="KW-0805">Transcription regulation</keyword>
<feature type="region of interest" description="Disordered" evidence="11">
    <location>
        <begin position="72"/>
        <end position="101"/>
    </location>
</feature>
<keyword evidence="9" id="KW-0539">Nucleus</keyword>
<comment type="subcellular location">
    <subcellularLocation>
        <location evidence="1 10">Nucleus</location>
    </subcellularLocation>
</comment>
<organism evidence="12 13">
    <name type="scientific">Tricholomella constricta</name>
    <dbReference type="NCBI Taxonomy" id="117010"/>
    <lineage>
        <taxon>Eukaryota</taxon>
        <taxon>Fungi</taxon>
        <taxon>Dikarya</taxon>
        <taxon>Basidiomycota</taxon>
        <taxon>Agaricomycotina</taxon>
        <taxon>Agaricomycetes</taxon>
        <taxon>Agaricomycetidae</taxon>
        <taxon>Agaricales</taxon>
        <taxon>Tricholomatineae</taxon>
        <taxon>Lyophyllaceae</taxon>
        <taxon>Tricholomella</taxon>
    </lineage>
</organism>
<dbReference type="InterPro" id="IPR013246">
    <property type="entry name" value="SAGA_su_Sgf11"/>
</dbReference>
<dbReference type="GO" id="GO:0008270">
    <property type="term" value="F:zinc ion binding"/>
    <property type="evidence" value="ECO:0007669"/>
    <property type="project" value="UniProtKB-KW"/>
</dbReference>
<dbReference type="Gene3D" id="3.30.160.60">
    <property type="entry name" value="Classic Zinc Finger"/>
    <property type="match status" value="1"/>
</dbReference>
<proteinExistence type="inferred from homology"/>
<keyword evidence="2" id="KW-0479">Metal-binding</keyword>
<dbReference type="GO" id="GO:0006325">
    <property type="term" value="P:chromatin organization"/>
    <property type="evidence" value="ECO:0007669"/>
    <property type="project" value="UniProtKB-KW"/>
</dbReference>
<comment type="caution">
    <text evidence="12">The sequence shown here is derived from an EMBL/GenBank/DDBJ whole genome shotgun (WGS) entry which is preliminary data.</text>
</comment>
<evidence type="ECO:0000313" key="13">
    <source>
        <dbReference type="Proteomes" id="UP000565441"/>
    </source>
</evidence>
<evidence type="ECO:0000256" key="4">
    <source>
        <dbReference type="ARBA" id="ARBA00022833"/>
    </source>
</evidence>
<gene>
    <name evidence="12" type="ORF">D9615_005184</name>
</gene>
<feature type="region of interest" description="Disordered" evidence="11">
    <location>
        <begin position="137"/>
        <end position="375"/>
    </location>
</feature>
<evidence type="ECO:0000256" key="1">
    <source>
        <dbReference type="ARBA" id="ARBA00004123"/>
    </source>
</evidence>
<keyword evidence="7 10" id="KW-0010">Activator</keyword>
<dbReference type="Proteomes" id="UP000565441">
    <property type="component" value="Unassembled WGS sequence"/>
</dbReference>
<keyword evidence="3" id="KW-0863">Zinc-finger</keyword>
<evidence type="ECO:0000256" key="7">
    <source>
        <dbReference type="ARBA" id="ARBA00023159"/>
    </source>
</evidence>
<feature type="compositionally biased region" description="Polar residues" evidence="11">
    <location>
        <begin position="229"/>
        <end position="249"/>
    </location>
</feature>
<dbReference type="Pfam" id="PF08209">
    <property type="entry name" value="Sgf11"/>
    <property type="match status" value="1"/>
</dbReference>
<accession>A0A8H5M1Z0</accession>
<evidence type="ECO:0000313" key="12">
    <source>
        <dbReference type="EMBL" id="KAF5377676.1"/>
    </source>
</evidence>
<dbReference type="GO" id="GO:0005634">
    <property type="term" value="C:nucleus"/>
    <property type="evidence" value="ECO:0007669"/>
    <property type="project" value="UniProtKB-SubCell"/>
</dbReference>
<dbReference type="EMBL" id="JAACJP010000023">
    <property type="protein sequence ID" value="KAF5377676.1"/>
    <property type="molecule type" value="Genomic_DNA"/>
</dbReference>
<evidence type="ECO:0000256" key="9">
    <source>
        <dbReference type="ARBA" id="ARBA00023242"/>
    </source>
</evidence>
<name>A0A8H5M1Z0_9AGAR</name>
<evidence type="ECO:0000256" key="8">
    <source>
        <dbReference type="ARBA" id="ARBA00023163"/>
    </source>
</evidence>
<keyword evidence="4" id="KW-0862">Zinc</keyword>
<feature type="compositionally biased region" description="Low complexity" evidence="11">
    <location>
        <begin position="269"/>
        <end position="308"/>
    </location>
</feature>
<keyword evidence="8" id="KW-0804">Transcription</keyword>
<feature type="compositionally biased region" description="Basic and acidic residues" evidence="11">
    <location>
        <begin position="199"/>
        <end position="208"/>
    </location>
</feature>
<comment type="similarity">
    <text evidence="10">Belongs to the SGF11 family.</text>
</comment>
<evidence type="ECO:0000256" key="6">
    <source>
        <dbReference type="ARBA" id="ARBA00023015"/>
    </source>
</evidence>
<evidence type="ECO:0000256" key="5">
    <source>
        <dbReference type="ARBA" id="ARBA00022853"/>
    </source>
</evidence>
<feature type="compositionally biased region" description="Low complexity" evidence="11">
    <location>
        <begin position="86"/>
        <end position="100"/>
    </location>
</feature>